<organism evidence="1 2">
    <name type="scientific">Acaulospora morrowiae</name>
    <dbReference type="NCBI Taxonomy" id="94023"/>
    <lineage>
        <taxon>Eukaryota</taxon>
        <taxon>Fungi</taxon>
        <taxon>Fungi incertae sedis</taxon>
        <taxon>Mucoromycota</taxon>
        <taxon>Glomeromycotina</taxon>
        <taxon>Glomeromycetes</taxon>
        <taxon>Diversisporales</taxon>
        <taxon>Acaulosporaceae</taxon>
        <taxon>Acaulospora</taxon>
    </lineage>
</organism>
<name>A0A9N9ENQ0_9GLOM</name>
<gene>
    <name evidence="1" type="ORF">AMORRO_LOCUS11316</name>
</gene>
<protein>
    <submittedName>
        <fullName evidence="1">267_t:CDS:1</fullName>
    </submittedName>
</protein>
<keyword evidence="2" id="KW-1185">Reference proteome</keyword>
<evidence type="ECO:0000313" key="2">
    <source>
        <dbReference type="Proteomes" id="UP000789342"/>
    </source>
</evidence>
<dbReference type="Proteomes" id="UP000789342">
    <property type="component" value="Unassembled WGS sequence"/>
</dbReference>
<dbReference type="EMBL" id="CAJVPV010014115">
    <property type="protein sequence ID" value="CAG8682507.1"/>
    <property type="molecule type" value="Genomic_DNA"/>
</dbReference>
<evidence type="ECO:0000313" key="1">
    <source>
        <dbReference type="EMBL" id="CAG8682507.1"/>
    </source>
</evidence>
<dbReference type="AlphaFoldDB" id="A0A9N9ENQ0"/>
<sequence length="42" mass="4896">MEFGIRLIKENVTTIIPAKIGTWRIWHSLRIVITTITITVYP</sequence>
<feature type="non-terminal residue" evidence="1">
    <location>
        <position position="42"/>
    </location>
</feature>
<comment type="caution">
    <text evidence="1">The sequence shown here is derived from an EMBL/GenBank/DDBJ whole genome shotgun (WGS) entry which is preliminary data.</text>
</comment>
<accession>A0A9N9ENQ0</accession>
<proteinExistence type="predicted"/>
<reference evidence="1" key="1">
    <citation type="submission" date="2021-06" db="EMBL/GenBank/DDBJ databases">
        <authorList>
            <person name="Kallberg Y."/>
            <person name="Tangrot J."/>
            <person name="Rosling A."/>
        </authorList>
    </citation>
    <scope>NUCLEOTIDE SEQUENCE</scope>
    <source>
        <strain evidence="1">CL551</strain>
    </source>
</reference>